<accession>A0ABP9HI68</accession>
<name>A0ABP9HI68_9ACTN</name>
<keyword evidence="3" id="KW-1185">Reference proteome</keyword>
<keyword evidence="1" id="KW-1133">Transmembrane helix</keyword>
<evidence type="ECO:0000313" key="3">
    <source>
        <dbReference type="Proteomes" id="UP001500466"/>
    </source>
</evidence>
<keyword evidence="1" id="KW-0812">Transmembrane</keyword>
<reference evidence="3" key="1">
    <citation type="journal article" date="2019" name="Int. J. Syst. Evol. Microbiol.">
        <title>The Global Catalogue of Microorganisms (GCM) 10K type strain sequencing project: providing services to taxonomists for standard genome sequencing and annotation.</title>
        <authorList>
            <consortium name="The Broad Institute Genomics Platform"/>
            <consortium name="The Broad Institute Genome Sequencing Center for Infectious Disease"/>
            <person name="Wu L."/>
            <person name="Ma J."/>
        </authorList>
    </citation>
    <scope>NUCLEOTIDE SEQUENCE [LARGE SCALE GENOMIC DNA]</scope>
    <source>
        <strain evidence="3">JCM 17986</strain>
    </source>
</reference>
<evidence type="ECO:0000256" key="1">
    <source>
        <dbReference type="SAM" id="Phobius"/>
    </source>
</evidence>
<gene>
    <name evidence="2" type="ORF">GCM10023205_41480</name>
</gene>
<evidence type="ECO:0000313" key="2">
    <source>
        <dbReference type="EMBL" id="GAA4971394.1"/>
    </source>
</evidence>
<protein>
    <submittedName>
        <fullName evidence="2">Uncharacterized protein</fullName>
    </submittedName>
</protein>
<dbReference type="Proteomes" id="UP001500466">
    <property type="component" value="Unassembled WGS sequence"/>
</dbReference>
<feature type="transmembrane region" description="Helical" evidence="1">
    <location>
        <begin position="25"/>
        <end position="46"/>
    </location>
</feature>
<dbReference type="RefSeq" id="WP_345677064.1">
    <property type="nucleotide sequence ID" value="NZ_BAABHS010000014.1"/>
</dbReference>
<comment type="caution">
    <text evidence="2">The sequence shown here is derived from an EMBL/GenBank/DDBJ whole genome shotgun (WGS) entry which is preliminary data.</text>
</comment>
<sequence>MSTVETSPAAAPAVGRADLAIRVGAIVFAVGTLAVLVTLTPFLIGAHPLPRAVYLLSMLMPLGFALAMGGLFAAARGQRRKLPA</sequence>
<proteinExistence type="predicted"/>
<organism evidence="2 3">
    <name type="scientific">Yinghuangia aomiensis</name>
    <dbReference type="NCBI Taxonomy" id="676205"/>
    <lineage>
        <taxon>Bacteria</taxon>
        <taxon>Bacillati</taxon>
        <taxon>Actinomycetota</taxon>
        <taxon>Actinomycetes</taxon>
        <taxon>Kitasatosporales</taxon>
        <taxon>Streptomycetaceae</taxon>
        <taxon>Yinghuangia</taxon>
    </lineage>
</organism>
<keyword evidence="1" id="KW-0472">Membrane</keyword>
<dbReference type="EMBL" id="BAABHS010000014">
    <property type="protein sequence ID" value="GAA4971394.1"/>
    <property type="molecule type" value="Genomic_DNA"/>
</dbReference>
<feature type="transmembrane region" description="Helical" evidence="1">
    <location>
        <begin position="52"/>
        <end position="75"/>
    </location>
</feature>